<dbReference type="Gene3D" id="3.40.50.880">
    <property type="match status" value="1"/>
</dbReference>
<dbReference type="InterPro" id="IPR000312">
    <property type="entry name" value="Glycosyl_Trfase_fam3"/>
</dbReference>
<keyword evidence="2 4" id="KW-0808">Transferase</keyword>
<feature type="binding site" evidence="4">
    <location>
        <begin position="279"/>
        <end position="280"/>
    </location>
    <ligand>
        <name>5-phospho-alpha-D-ribose 1-diphosphate</name>
        <dbReference type="ChEBI" id="CHEBI:58017"/>
    </ligand>
</feature>
<keyword evidence="4" id="KW-0460">Magnesium</keyword>
<feature type="binding site" evidence="4">
    <location>
        <position position="276"/>
    </location>
    <ligand>
        <name>5-phospho-alpha-D-ribose 1-diphosphate</name>
        <dbReference type="ChEBI" id="CHEBI:58017"/>
    </ligand>
</feature>
<evidence type="ECO:0000256" key="4">
    <source>
        <dbReference type="HAMAP-Rule" id="MF_00211"/>
    </source>
</evidence>
<feature type="binding site" evidence="4">
    <location>
        <position position="423"/>
    </location>
    <ligand>
        <name>Mg(2+)</name>
        <dbReference type="ChEBI" id="CHEBI:18420"/>
        <label>2</label>
    </ligand>
</feature>
<keyword evidence="1 4" id="KW-0328">Glycosyltransferase</keyword>
<dbReference type="SUPFAM" id="SSF52317">
    <property type="entry name" value="Class I glutamine amidotransferase-like"/>
    <property type="match status" value="1"/>
</dbReference>
<dbReference type="EMBL" id="FAUW01000001">
    <property type="protein sequence ID" value="CUU73222.1"/>
    <property type="molecule type" value="Genomic_DNA"/>
</dbReference>
<feature type="binding site" evidence="4">
    <location>
        <position position="316"/>
    </location>
    <ligand>
        <name>5-phospho-alpha-D-ribose 1-diphosphate</name>
        <dbReference type="ChEBI" id="CHEBI:58017"/>
    </ligand>
</feature>
<dbReference type="PANTHER" id="PTHR43285:SF2">
    <property type="entry name" value="ANTHRANILATE PHOSPHORIBOSYLTRANSFERASE"/>
    <property type="match status" value="1"/>
</dbReference>
<dbReference type="InterPro" id="IPR017926">
    <property type="entry name" value="GATASE"/>
</dbReference>
<comment type="caution">
    <text evidence="4">Lacks conserved residue(s) required for the propagation of feature annotation.</text>
</comment>
<dbReference type="NCBIfam" id="TIGR01245">
    <property type="entry name" value="trpD"/>
    <property type="match status" value="1"/>
</dbReference>
<comment type="caution">
    <text evidence="8">The sequence shown here is derived from an EMBL/GenBank/DDBJ whole genome shotgun (WGS) entry which is preliminary data.</text>
</comment>
<evidence type="ECO:0000259" key="6">
    <source>
        <dbReference type="Pfam" id="PF00591"/>
    </source>
</evidence>
<feature type="domain" description="Glutamine amidotransferase" evidence="5">
    <location>
        <begin position="3"/>
        <end position="184"/>
    </location>
</feature>
<keyword evidence="4" id="KW-0057">Aromatic amino acid biosynthesis</keyword>
<dbReference type="RefSeq" id="WP_059426204.1">
    <property type="nucleotide sequence ID" value="NZ_FAUT01000002.1"/>
</dbReference>
<evidence type="ECO:0000256" key="3">
    <source>
        <dbReference type="ARBA" id="ARBA00022962"/>
    </source>
</evidence>
<evidence type="ECO:0000256" key="2">
    <source>
        <dbReference type="ARBA" id="ARBA00022679"/>
    </source>
</evidence>
<dbReference type="Pfam" id="PF00117">
    <property type="entry name" value="GATase"/>
    <property type="match status" value="1"/>
</dbReference>
<dbReference type="GO" id="GO:0005829">
    <property type="term" value="C:cytosol"/>
    <property type="evidence" value="ECO:0007669"/>
    <property type="project" value="TreeGrafter"/>
</dbReference>
<dbReference type="FunFam" id="3.40.50.880:FF:000003">
    <property type="entry name" value="Anthranilate synthase component II"/>
    <property type="match status" value="1"/>
</dbReference>
<dbReference type="Proteomes" id="UP000052257">
    <property type="component" value="Unassembled WGS sequence"/>
</dbReference>
<organism evidence="8 9">
    <name type="scientific">Campylobacter hyointestinalis subsp. hyointestinalis</name>
    <dbReference type="NCBI Taxonomy" id="91352"/>
    <lineage>
        <taxon>Bacteria</taxon>
        <taxon>Pseudomonadati</taxon>
        <taxon>Campylobacterota</taxon>
        <taxon>Epsilonproteobacteria</taxon>
        <taxon>Campylobacterales</taxon>
        <taxon>Campylobacteraceae</taxon>
        <taxon>Campylobacter</taxon>
    </lineage>
</organism>
<name>A0A0S4RGL9_CAMHY</name>
<dbReference type="SUPFAM" id="SSF52418">
    <property type="entry name" value="Nucleoside phosphorylase/phosphoribosyltransferase catalytic domain"/>
    <property type="match status" value="1"/>
</dbReference>
<protein>
    <recommendedName>
        <fullName evidence="4">Anthranilate phosphoribosyltransferase</fullName>
        <ecNumber evidence="4">2.4.2.18</ecNumber>
    </recommendedName>
</protein>
<dbReference type="GO" id="GO:0004048">
    <property type="term" value="F:anthranilate phosphoribosyltransferase activity"/>
    <property type="evidence" value="ECO:0007669"/>
    <property type="project" value="UniProtKB-UniRule"/>
</dbReference>
<evidence type="ECO:0000313" key="7">
    <source>
        <dbReference type="EMBL" id="CUU73222.1"/>
    </source>
</evidence>
<evidence type="ECO:0000313" key="10">
    <source>
        <dbReference type="Proteomes" id="UP000052257"/>
    </source>
</evidence>
<proteinExistence type="inferred from homology"/>
<dbReference type="EC" id="2.4.2.18" evidence="4"/>
<evidence type="ECO:0000313" key="9">
    <source>
        <dbReference type="Proteomes" id="UP000052237"/>
    </source>
</evidence>
<dbReference type="PRINTS" id="PR00096">
    <property type="entry name" value="GATASE"/>
</dbReference>
<dbReference type="InterPro" id="IPR029062">
    <property type="entry name" value="Class_I_gatase-like"/>
</dbReference>
<feature type="binding site" evidence="4">
    <location>
        <position position="288"/>
    </location>
    <ligand>
        <name>Mg(2+)</name>
        <dbReference type="ChEBI" id="CHEBI:18420"/>
        <label>1</label>
    </ligand>
</feature>
<gene>
    <name evidence="4 8" type="primary">trpD</name>
    <name evidence="8" type="ORF">ERS686654_00732</name>
    <name evidence="7" type="ORF">ERS739220_00490</name>
</gene>
<keyword evidence="4" id="KW-0028">Amino-acid biosynthesis</keyword>
<dbReference type="PANTHER" id="PTHR43285">
    <property type="entry name" value="ANTHRANILATE PHOSPHORIBOSYLTRANSFERASE"/>
    <property type="match status" value="1"/>
</dbReference>
<evidence type="ECO:0000256" key="1">
    <source>
        <dbReference type="ARBA" id="ARBA00022676"/>
    </source>
</evidence>
<keyword evidence="4" id="KW-0479">Metal-binding</keyword>
<dbReference type="CDD" id="cd01743">
    <property type="entry name" value="GATase1_Anthranilate_Synthase"/>
    <property type="match status" value="1"/>
</dbReference>
<comment type="cofactor">
    <cofactor evidence="4">
        <name>Mg(2+)</name>
        <dbReference type="ChEBI" id="CHEBI:18420"/>
    </cofactor>
    <text evidence="4">Binds 2 magnesium ions per monomer.</text>
</comment>
<dbReference type="HAMAP" id="MF_00211">
    <property type="entry name" value="TrpD"/>
    <property type="match status" value="1"/>
</dbReference>
<evidence type="ECO:0000259" key="5">
    <source>
        <dbReference type="Pfam" id="PF00117"/>
    </source>
</evidence>
<feature type="binding site" evidence="4">
    <location>
        <position position="284"/>
    </location>
    <ligand>
        <name>5-phospho-alpha-D-ribose 1-diphosphate</name>
        <dbReference type="ChEBI" id="CHEBI:58017"/>
    </ligand>
</feature>
<feature type="binding site" evidence="4">
    <location>
        <position position="362"/>
    </location>
    <ligand>
        <name>anthranilate</name>
        <dbReference type="ChEBI" id="CHEBI:16567"/>
        <label>2</label>
    </ligand>
</feature>
<feature type="binding site" evidence="4">
    <location>
        <begin position="286"/>
        <end position="289"/>
    </location>
    <ligand>
        <name>5-phospho-alpha-D-ribose 1-diphosphate</name>
        <dbReference type="ChEBI" id="CHEBI:58017"/>
    </ligand>
</feature>
<feature type="binding site" evidence="4">
    <location>
        <position position="422"/>
    </location>
    <ligand>
        <name>Mg(2+)</name>
        <dbReference type="ChEBI" id="CHEBI:18420"/>
        <label>2</label>
    </ligand>
</feature>
<dbReference type="EMBL" id="FAVB01000002">
    <property type="protein sequence ID" value="CUU76222.1"/>
    <property type="molecule type" value="Genomic_DNA"/>
</dbReference>
<comment type="subunit">
    <text evidence="4">Homodimer.</text>
</comment>
<feature type="binding site" evidence="4">
    <location>
        <position position="423"/>
    </location>
    <ligand>
        <name>Mg(2+)</name>
        <dbReference type="ChEBI" id="CHEBI:18420"/>
        <label>1</label>
    </ligand>
</feature>
<dbReference type="PRINTS" id="PR00097">
    <property type="entry name" value="ANTSNTHASEII"/>
</dbReference>
<accession>A0A9W5ALP4</accession>
<accession>A0A0S4RGL9</accession>
<dbReference type="AlphaFoldDB" id="A0A0S4RGL9"/>
<dbReference type="GO" id="GO:0000162">
    <property type="term" value="P:L-tryptophan biosynthetic process"/>
    <property type="evidence" value="ECO:0007669"/>
    <property type="project" value="UniProtKB-UniRule"/>
</dbReference>
<evidence type="ECO:0000313" key="8">
    <source>
        <dbReference type="EMBL" id="CUU76222.1"/>
    </source>
</evidence>
<feature type="domain" description="Glycosyl transferase family 3" evidence="6">
    <location>
        <begin position="270"/>
        <end position="520"/>
    </location>
</feature>
<dbReference type="Gene3D" id="3.40.1030.10">
    <property type="entry name" value="Nucleoside phosphorylase/phosphoribosyltransferase catalytic domain"/>
    <property type="match status" value="1"/>
</dbReference>
<keyword evidence="8" id="KW-0456">Lyase</keyword>
<dbReference type="InterPro" id="IPR006221">
    <property type="entry name" value="TrpG/PapA_dom"/>
</dbReference>
<comment type="similarity">
    <text evidence="4">Belongs to the anthranilate phosphoribosyltransferase family.</text>
</comment>
<dbReference type="Gene3D" id="1.20.970.10">
    <property type="entry name" value="Transferase, Pyrimidine Nucleoside Phosphorylase, Chain C"/>
    <property type="match status" value="1"/>
</dbReference>
<comment type="pathway">
    <text evidence="4">Amino-acid biosynthesis; L-tryptophan biosynthesis; L-tryptophan from chorismate: step 2/5.</text>
</comment>
<dbReference type="UniPathway" id="UPA00035">
    <property type="reaction ID" value="UER00041"/>
</dbReference>
<feature type="binding site" evidence="4">
    <location>
        <position position="307"/>
    </location>
    <ligand>
        <name>anthranilate</name>
        <dbReference type="ChEBI" id="CHEBI:16567"/>
        <label>1</label>
    </ligand>
</feature>
<dbReference type="GO" id="GO:0000287">
    <property type="term" value="F:magnesium ion binding"/>
    <property type="evidence" value="ECO:0007669"/>
    <property type="project" value="UniProtKB-UniRule"/>
</dbReference>
<sequence length="535" mass="59150">MILMIDNYDSFVYNIYQYILETTDEEVKLVRNDELNIEQIKELGPSKIILSPGPKHPSDSGVCLDILKADLDIPILGVCLGHQAIGLVFGASIKRLELPLHGKSSMIKVVKSNKIFDELPSEFSVMRYHSLYVDNVPECLEISAVSDDGVIMGLKHKSKPIYGIQFHPESYFTEYGKKIIANFVKLNKPQNTEKKEISFAPFMTKLQKNFPLESKDYEIICKALYDKNYDIVQLAGLLVLISEKSLYPDSLAALVKNILKYSITYSDSAQMFDIVGTGGDKLKTINISTTVAFILASMGVKVAKHGNRAITSKSGSSDVLSTLGVPLESDIAVLRNLTQNQGLAFFHAPFFHKITAEVKEARSRLGIGTVFNILGPLLNPNLALSNQVVGNYLEDVNGLIAATLLNLGRKHALVVHGMDSMDEITLCDETLIHEVKDGKILEYKITPEQFGFNRAFHADIEGGSSEENASILKATLRGENLGAKSDIVMLNAMFALYAADKVKSPLEAKDLIIDALNSGKVWNFFKEYIEACKSK</sequence>
<dbReference type="NCBIfam" id="TIGR00566">
    <property type="entry name" value="trpG_papA"/>
    <property type="match status" value="1"/>
</dbReference>
<keyword evidence="9" id="KW-1185">Reference proteome</keyword>
<comment type="function">
    <text evidence="4">Catalyzes the transfer of the phosphoribosyl group of 5-phosphorylribose-1-pyrophosphate (PRPP) to anthranilate to yield N-(5'-phosphoribosyl)-anthranilate (PRA).</text>
</comment>
<dbReference type="GO" id="GO:0016829">
    <property type="term" value="F:lyase activity"/>
    <property type="evidence" value="ECO:0007669"/>
    <property type="project" value="UniProtKB-KW"/>
</dbReference>
<feature type="binding site" evidence="4">
    <location>
        <begin position="304"/>
        <end position="312"/>
    </location>
    <ligand>
        <name>5-phospho-alpha-D-ribose 1-diphosphate</name>
        <dbReference type="ChEBI" id="CHEBI:58017"/>
    </ligand>
</feature>
<comment type="catalytic activity">
    <reaction evidence="4">
        <text>N-(5-phospho-beta-D-ribosyl)anthranilate + diphosphate = 5-phospho-alpha-D-ribose 1-diphosphate + anthranilate</text>
        <dbReference type="Rhea" id="RHEA:11768"/>
        <dbReference type="ChEBI" id="CHEBI:16567"/>
        <dbReference type="ChEBI" id="CHEBI:18277"/>
        <dbReference type="ChEBI" id="CHEBI:33019"/>
        <dbReference type="ChEBI" id="CHEBI:58017"/>
        <dbReference type="EC" id="2.4.2.18"/>
    </reaction>
</comment>
<keyword evidence="4" id="KW-0822">Tryptophan biosynthesis</keyword>
<reference evidence="9 10" key="1">
    <citation type="submission" date="2015-11" db="EMBL/GenBank/DDBJ databases">
        <authorList>
            <consortium name="Pathogen Informatics"/>
        </authorList>
    </citation>
    <scope>NUCLEOTIDE SEQUENCE [LARGE SCALE GENOMIC DNA]</scope>
    <source>
        <strain evidence="8 9">006A-0059</strain>
        <strain evidence="7 10">006A-0191</strain>
    </source>
</reference>
<dbReference type="Pfam" id="PF00591">
    <property type="entry name" value="Glycos_transf_3"/>
    <property type="match status" value="1"/>
</dbReference>
<keyword evidence="3" id="KW-0315">Glutamine amidotransferase</keyword>
<dbReference type="InterPro" id="IPR035902">
    <property type="entry name" value="Nuc_phospho_transferase"/>
</dbReference>
<feature type="binding site" evidence="4">
    <location>
        <position position="276"/>
    </location>
    <ligand>
        <name>anthranilate</name>
        <dbReference type="ChEBI" id="CHEBI:16567"/>
        <label>1</label>
    </ligand>
</feature>
<dbReference type="Proteomes" id="UP000052237">
    <property type="component" value="Unassembled WGS sequence"/>
</dbReference>
<dbReference type="PRINTS" id="PR00099">
    <property type="entry name" value="CPSGATASE"/>
</dbReference>
<dbReference type="InterPro" id="IPR005940">
    <property type="entry name" value="Anthranilate_Pribosyl_Tfrase"/>
</dbReference>
<dbReference type="PROSITE" id="PS51273">
    <property type="entry name" value="GATASE_TYPE_1"/>
    <property type="match status" value="1"/>
</dbReference>